<sequence>MADSSAFRFGFLHRPTPAYLLILLLFAGGALSAQRFDTIDGCRDRVIQANATSPWLNLTFILDLPQCLEYCGYGYGPYDKWDIINGIMSWVLPLFFILSNVTYAKSSSTYYKICGINMGSLANWLAVIAHLLANPIDFIYTLSIKLDIGREIQRRCDDIAGLSDSLKKSASALCFAFDDFKNGYYIDVLLGPMENTDDAEARATAVENFTLLKDILQQAARDLSDARRHNKLSATLAVIIYVKEVVEALLAYESDKNFPYHMPHTLALRQLYYWIFLAIVLSSATGVFASQWTSQSILLQFLKRRSEILEKNHIACEKITLGSVEPWDGGNYSWRYPKGEPTGRRRFLLVLAFLAVLIPCGLAFAMSWFTPTVGLGDRGLMELSYTAVWLLNWGITNSASQRFKGRALFRIMWWNVFWSLATLVVLFAAFQGWFNNCKSWMAYYSRGDSAVLNLNMRDVEKNLIYKFYLPMVFSALVVQLGLAATILGINRSVLNFMDWDDDENRNFFKDRAGEFWEIPLEVPEGQGLLEEMQLLHAQD</sequence>
<name>A0A2J6QXN5_HYAVF</name>
<accession>A0A2J6QXN5</accession>
<keyword evidence="1" id="KW-0812">Transmembrane</keyword>
<feature type="transmembrane region" description="Helical" evidence="1">
    <location>
        <begin position="347"/>
        <end position="371"/>
    </location>
</feature>
<feature type="transmembrane region" description="Helical" evidence="1">
    <location>
        <begin position="412"/>
        <end position="434"/>
    </location>
</feature>
<evidence type="ECO:0000256" key="2">
    <source>
        <dbReference type="SAM" id="SignalP"/>
    </source>
</evidence>
<feature type="transmembrane region" description="Helical" evidence="1">
    <location>
        <begin position="272"/>
        <end position="294"/>
    </location>
</feature>
<dbReference type="Proteomes" id="UP000235786">
    <property type="component" value="Unassembled WGS sequence"/>
</dbReference>
<feature type="transmembrane region" description="Helical" evidence="1">
    <location>
        <begin position="467"/>
        <end position="489"/>
    </location>
</feature>
<reference evidence="3 4" key="1">
    <citation type="submission" date="2016-04" db="EMBL/GenBank/DDBJ databases">
        <title>A degradative enzymes factory behind the ericoid mycorrhizal symbiosis.</title>
        <authorList>
            <consortium name="DOE Joint Genome Institute"/>
            <person name="Martino E."/>
            <person name="Morin E."/>
            <person name="Grelet G."/>
            <person name="Kuo A."/>
            <person name="Kohler A."/>
            <person name="Daghino S."/>
            <person name="Barry K."/>
            <person name="Choi C."/>
            <person name="Cichocki N."/>
            <person name="Clum A."/>
            <person name="Copeland A."/>
            <person name="Hainaut M."/>
            <person name="Haridas S."/>
            <person name="Labutti K."/>
            <person name="Lindquist E."/>
            <person name="Lipzen A."/>
            <person name="Khouja H.-R."/>
            <person name="Murat C."/>
            <person name="Ohm R."/>
            <person name="Olson A."/>
            <person name="Spatafora J."/>
            <person name="Veneault-Fourrey C."/>
            <person name="Henrissat B."/>
            <person name="Grigoriev I."/>
            <person name="Martin F."/>
            <person name="Perotto S."/>
        </authorList>
    </citation>
    <scope>NUCLEOTIDE SEQUENCE [LARGE SCALE GENOMIC DNA]</scope>
    <source>
        <strain evidence="3 4">F</strain>
    </source>
</reference>
<proteinExistence type="predicted"/>
<evidence type="ECO:0000313" key="3">
    <source>
        <dbReference type="EMBL" id="PMD31038.1"/>
    </source>
</evidence>
<feature type="signal peptide" evidence="2">
    <location>
        <begin position="1"/>
        <end position="32"/>
    </location>
</feature>
<keyword evidence="1" id="KW-0472">Membrane</keyword>
<dbReference type="AlphaFoldDB" id="A0A2J6QXN5"/>
<feature type="chain" id="PRO_5014327133" evidence="2">
    <location>
        <begin position="33"/>
        <end position="539"/>
    </location>
</feature>
<feature type="transmembrane region" description="Helical" evidence="1">
    <location>
        <begin position="83"/>
        <end position="103"/>
    </location>
</feature>
<dbReference type="EMBL" id="KZ613964">
    <property type="protein sequence ID" value="PMD31038.1"/>
    <property type="molecule type" value="Genomic_DNA"/>
</dbReference>
<evidence type="ECO:0000256" key="1">
    <source>
        <dbReference type="SAM" id="Phobius"/>
    </source>
</evidence>
<dbReference type="OrthoDB" id="3010248at2759"/>
<gene>
    <name evidence="3" type="ORF">L207DRAFT_591972</name>
</gene>
<organism evidence="3 4">
    <name type="scientific">Hyaloscypha variabilis (strain UAMH 11265 / GT02V1 / F)</name>
    <name type="common">Meliniomyces variabilis</name>
    <dbReference type="NCBI Taxonomy" id="1149755"/>
    <lineage>
        <taxon>Eukaryota</taxon>
        <taxon>Fungi</taxon>
        <taxon>Dikarya</taxon>
        <taxon>Ascomycota</taxon>
        <taxon>Pezizomycotina</taxon>
        <taxon>Leotiomycetes</taxon>
        <taxon>Helotiales</taxon>
        <taxon>Hyaloscyphaceae</taxon>
        <taxon>Hyaloscypha</taxon>
        <taxon>Hyaloscypha variabilis</taxon>
    </lineage>
</organism>
<evidence type="ECO:0000313" key="4">
    <source>
        <dbReference type="Proteomes" id="UP000235786"/>
    </source>
</evidence>
<keyword evidence="1" id="KW-1133">Transmembrane helix</keyword>
<protein>
    <submittedName>
        <fullName evidence="3">Uncharacterized protein</fullName>
    </submittedName>
</protein>
<keyword evidence="4" id="KW-1185">Reference proteome</keyword>
<keyword evidence="2" id="KW-0732">Signal</keyword>